<dbReference type="InterPro" id="IPR022790">
    <property type="entry name" value="GH26_dom"/>
</dbReference>
<dbReference type="InterPro" id="IPR017853">
    <property type="entry name" value="GH"/>
</dbReference>
<accession>A0A5C5Z4C9</accession>
<reference evidence="7 8" key="1">
    <citation type="submission" date="2019-02" db="EMBL/GenBank/DDBJ databases">
        <title>Deep-cultivation of Planctomycetes and their phenomic and genomic characterization uncovers novel biology.</title>
        <authorList>
            <person name="Wiegand S."/>
            <person name="Jogler M."/>
            <person name="Boedeker C."/>
            <person name="Pinto D."/>
            <person name="Vollmers J."/>
            <person name="Rivas-Marin E."/>
            <person name="Kohn T."/>
            <person name="Peeters S.H."/>
            <person name="Heuer A."/>
            <person name="Rast P."/>
            <person name="Oberbeckmann S."/>
            <person name="Bunk B."/>
            <person name="Jeske O."/>
            <person name="Meyerdierks A."/>
            <person name="Storesund J.E."/>
            <person name="Kallscheuer N."/>
            <person name="Luecker S."/>
            <person name="Lage O.M."/>
            <person name="Pohl T."/>
            <person name="Merkel B.J."/>
            <person name="Hornburger P."/>
            <person name="Mueller R.-W."/>
            <person name="Bruemmer F."/>
            <person name="Labrenz M."/>
            <person name="Spormann A.M."/>
            <person name="Op Den Camp H."/>
            <person name="Overmann J."/>
            <person name="Amann R."/>
            <person name="Jetten M.S.M."/>
            <person name="Mascher T."/>
            <person name="Medema M.H."/>
            <person name="Devos D.P."/>
            <person name="Kaster A.-K."/>
            <person name="Ovreas L."/>
            <person name="Rohde M."/>
            <person name="Galperin M.Y."/>
            <person name="Jogler C."/>
        </authorList>
    </citation>
    <scope>NUCLEOTIDE SEQUENCE [LARGE SCALE GENOMIC DNA]</scope>
    <source>
        <strain evidence="7 8">CA13</strain>
    </source>
</reference>
<evidence type="ECO:0000313" key="8">
    <source>
        <dbReference type="Proteomes" id="UP000315010"/>
    </source>
</evidence>
<dbReference type="InterPro" id="IPR000805">
    <property type="entry name" value="Glyco_hydro_26"/>
</dbReference>
<evidence type="ECO:0000259" key="6">
    <source>
        <dbReference type="PROSITE" id="PS51764"/>
    </source>
</evidence>
<feature type="region of interest" description="Disordered" evidence="5">
    <location>
        <begin position="69"/>
        <end position="103"/>
    </location>
</feature>
<dbReference type="Proteomes" id="UP000315010">
    <property type="component" value="Unassembled WGS sequence"/>
</dbReference>
<dbReference type="Pfam" id="PF02156">
    <property type="entry name" value="Glyco_hydro_26"/>
    <property type="match status" value="1"/>
</dbReference>
<feature type="domain" description="GH26" evidence="6">
    <location>
        <begin position="116"/>
        <end position="396"/>
    </location>
</feature>
<feature type="active site" description="Nucleophile" evidence="4">
    <location>
        <position position="346"/>
    </location>
</feature>
<comment type="caution">
    <text evidence="7">The sequence shown here is derived from an EMBL/GenBank/DDBJ whole genome shotgun (WGS) entry which is preliminary data.</text>
</comment>
<proteinExistence type="inferred from homology"/>
<dbReference type="PROSITE" id="PS51764">
    <property type="entry name" value="GH26"/>
    <property type="match status" value="1"/>
</dbReference>
<name>A0A5C5Z4C9_9BACT</name>
<evidence type="ECO:0000256" key="3">
    <source>
        <dbReference type="ARBA" id="ARBA00023295"/>
    </source>
</evidence>
<feature type="compositionally biased region" description="Polar residues" evidence="5">
    <location>
        <begin position="73"/>
        <end position="101"/>
    </location>
</feature>
<keyword evidence="3 4" id="KW-0326">Glycosidase</keyword>
<organism evidence="7 8">
    <name type="scientific">Novipirellula herctigrandis</name>
    <dbReference type="NCBI Taxonomy" id="2527986"/>
    <lineage>
        <taxon>Bacteria</taxon>
        <taxon>Pseudomonadati</taxon>
        <taxon>Planctomycetota</taxon>
        <taxon>Planctomycetia</taxon>
        <taxon>Pirellulales</taxon>
        <taxon>Pirellulaceae</taxon>
        <taxon>Novipirellula</taxon>
    </lineage>
</organism>
<evidence type="ECO:0000256" key="1">
    <source>
        <dbReference type="ARBA" id="ARBA00007754"/>
    </source>
</evidence>
<keyword evidence="2 4" id="KW-0378">Hydrolase</keyword>
<comment type="similarity">
    <text evidence="1 4">Belongs to the glycosyl hydrolase 26 family.</text>
</comment>
<dbReference type="PANTHER" id="PTHR40079:SF4">
    <property type="entry name" value="GH26 DOMAIN-CONTAINING PROTEIN-RELATED"/>
    <property type="match status" value="1"/>
</dbReference>
<dbReference type="PRINTS" id="PR00739">
    <property type="entry name" value="GLHYDRLASE26"/>
</dbReference>
<keyword evidence="8" id="KW-1185">Reference proteome</keyword>
<dbReference type="SUPFAM" id="SSF51445">
    <property type="entry name" value="(Trans)glycosidases"/>
    <property type="match status" value="1"/>
</dbReference>
<sequence length="404" mass="45952">MSVGDSEEIIAPSTLRGINRHCKIKDNVITITKNRYKESRKPLMKRNFLRVRPFLVVVLLSGLTSGLLDVTEPSPQTDARSKSDANSPIQGNVAPKQTQGPVNGKFKPLSNAGASAEARELYGYLCGQEGNGILAGQQESTWVRGNPEDEMEYIQEHTGKLPAIRGLDYIAYNGVTERSIQWWNRGGIVSICWHWGAPSKGMGYRASKLEIDVEQALTPGTQLNRILIADLDRTAEELLKLKEARVPVLWRPYHELNGHWFWWSKAGPDALKRLWKLMYQRYTQKFELDNLIWVFGFTSTIDAKWYPGDEFVDIIGADTYDPGPHAEMYQSLKQEFGNRVLTCLHECGPIPAPTELQKGTTNWSWFLTWHTKHIKSQNTIEAIREIYNHPYVITLDELPAFSKH</sequence>
<dbReference type="PANTHER" id="PTHR40079">
    <property type="entry name" value="MANNAN ENDO-1,4-BETA-MANNOSIDASE E-RELATED"/>
    <property type="match status" value="1"/>
</dbReference>
<gene>
    <name evidence="7" type="primary">manA</name>
    <name evidence="7" type="ORF">CA13_36730</name>
</gene>
<dbReference type="GO" id="GO:0006080">
    <property type="term" value="P:substituted mannan metabolic process"/>
    <property type="evidence" value="ECO:0007669"/>
    <property type="project" value="InterPro"/>
</dbReference>
<evidence type="ECO:0000256" key="4">
    <source>
        <dbReference type="PROSITE-ProRule" id="PRU01100"/>
    </source>
</evidence>
<dbReference type="AlphaFoldDB" id="A0A5C5Z4C9"/>
<dbReference type="EC" id="3.2.1.78" evidence="7"/>
<dbReference type="GO" id="GO:0016985">
    <property type="term" value="F:mannan endo-1,4-beta-mannosidase activity"/>
    <property type="evidence" value="ECO:0007669"/>
    <property type="project" value="UniProtKB-EC"/>
</dbReference>
<protein>
    <submittedName>
        <fullName evidence="7">Mannan endo-1,4-beta-mannosidase</fullName>
        <ecNumber evidence="7">3.2.1.78</ecNumber>
    </submittedName>
</protein>
<evidence type="ECO:0000256" key="2">
    <source>
        <dbReference type="ARBA" id="ARBA00022801"/>
    </source>
</evidence>
<evidence type="ECO:0000256" key="5">
    <source>
        <dbReference type="SAM" id="MobiDB-lite"/>
    </source>
</evidence>
<dbReference type="Gene3D" id="3.20.20.80">
    <property type="entry name" value="Glycosidases"/>
    <property type="match status" value="1"/>
</dbReference>
<evidence type="ECO:0000313" key="7">
    <source>
        <dbReference type="EMBL" id="TWT82212.1"/>
    </source>
</evidence>
<dbReference type="EMBL" id="SJPJ01000001">
    <property type="protein sequence ID" value="TWT82212.1"/>
    <property type="molecule type" value="Genomic_DNA"/>
</dbReference>
<feature type="active site" description="Proton donor" evidence="4">
    <location>
        <position position="255"/>
    </location>
</feature>